<dbReference type="InterPro" id="IPR004107">
    <property type="entry name" value="Integrase_SAM-like_N"/>
</dbReference>
<dbReference type="InterPro" id="IPR013762">
    <property type="entry name" value="Integrase-like_cat_sf"/>
</dbReference>
<comment type="caution">
    <text evidence="13">The sequence shown here is derived from an EMBL/GenBank/DDBJ whole genome shotgun (WGS) entry which is preliminary data.</text>
</comment>
<comment type="subunit">
    <text evidence="10">Forms a cyclic heterotetrameric complex composed of two molecules of XerC and two molecules of XerD.</text>
</comment>
<feature type="active site" evidence="10">
    <location>
        <position position="173"/>
    </location>
</feature>
<evidence type="ECO:0000256" key="2">
    <source>
        <dbReference type="ARBA" id="ARBA00010450"/>
    </source>
</evidence>
<dbReference type="InterPro" id="IPR044068">
    <property type="entry name" value="CB"/>
</dbReference>
<evidence type="ECO:0000259" key="12">
    <source>
        <dbReference type="PROSITE" id="PS51900"/>
    </source>
</evidence>
<dbReference type="AlphaFoldDB" id="A0A953HWH5"/>
<evidence type="ECO:0000313" key="14">
    <source>
        <dbReference type="Proteomes" id="UP000753961"/>
    </source>
</evidence>
<feature type="domain" description="Core-binding (CB)" evidence="12">
    <location>
        <begin position="1"/>
        <end position="88"/>
    </location>
</feature>
<reference evidence="13" key="1">
    <citation type="submission" date="2021-06" db="EMBL/GenBank/DDBJ databases">
        <title>44 bacteria genomes isolated from Dapeng, Shenzhen.</title>
        <authorList>
            <person name="Zheng W."/>
            <person name="Yu S."/>
            <person name="Huang Y."/>
        </authorList>
    </citation>
    <scope>NUCLEOTIDE SEQUENCE</scope>
    <source>
        <strain evidence="13">DP5N28-2</strain>
    </source>
</reference>
<evidence type="ECO:0000256" key="5">
    <source>
        <dbReference type="ARBA" id="ARBA00022829"/>
    </source>
</evidence>
<feature type="active site" description="O-(3'-phospho-DNA)-tyrosine intermediate" evidence="10">
    <location>
        <position position="279"/>
    </location>
</feature>
<evidence type="ECO:0000256" key="6">
    <source>
        <dbReference type="ARBA" id="ARBA00022908"/>
    </source>
</evidence>
<dbReference type="PROSITE" id="PS51898">
    <property type="entry name" value="TYR_RECOMBINASE"/>
    <property type="match status" value="1"/>
</dbReference>
<evidence type="ECO:0000256" key="8">
    <source>
        <dbReference type="ARBA" id="ARBA00023172"/>
    </source>
</evidence>
<gene>
    <name evidence="13" type="primary">xerD</name>
    <name evidence="10" type="synonym">xerC</name>
    <name evidence="13" type="ORF">KUV50_06855</name>
</gene>
<organism evidence="13 14">
    <name type="scientific">Membranihabitans marinus</name>
    <dbReference type="NCBI Taxonomy" id="1227546"/>
    <lineage>
        <taxon>Bacteria</taxon>
        <taxon>Pseudomonadati</taxon>
        <taxon>Bacteroidota</taxon>
        <taxon>Saprospiria</taxon>
        <taxon>Saprospirales</taxon>
        <taxon>Saprospiraceae</taxon>
        <taxon>Membranihabitans</taxon>
    </lineage>
</organism>
<evidence type="ECO:0000256" key="7">
    <source>
        <dbReference type="ARBA" id="ARBA00023125"/>
    </source>
</evidence>
<dbReference type="InterPro" id="IPR023009">
    <property type="entry name" value="Tyrosine_recombinase_XerC/XerD"/>
</dbReference>
<dbReference type="SUPFAM" id="SSF56349">
    <property type="entry name" value="DNA breaking-rejoining enzymes"/>
    <property type="match status" value="1"/>
</dbReference>
<dbReference type="EMBL" id="JAHVHU010000006">
    <property type="protein sequence ID" value="MBY5957841.1"/>
    <property type="molecule type" value="Genomic_DNA"/>
</dbReference>
<sequence>MIWNTYLRGFKLYLNVEKGLSDHSISAYERDVEKLARFVEKEFGELPIQALDINHIRSFLQELHQCDIDPRSQSRILSGLRAFSQYLILEGMIPSDVMEHIEAPKIARRIPEVLSIEEVKSLLESFDLSQPLAHRNRAMLEVLYACGLRVSELIHLHIDHIYEELEMIKVLGKNNKERLVPISQRALKYLNIYLSERKNGLIKAEARHLVFLNRRGRGLTRHMIYHIIKEAGERAGIEKNISPHTLRHCFATHLVEGGADLRAVQELLGHASIMTTEIYTHINNEYLRNTIHKFHPLNRS</sequence>
<dbReference type="GO" id="GO:0003677">
    <property type="term" value="F:DNA binding"/>
    <property type="evidence" value="ECO:0007669"/>
    <property type="project" value="UniProtKB-UniRule"/>
</dbReference>
<dbReference type="InterPro" id="IPR050090">
    <property type="entry name" value="Tyrosine_recombinase_XerCD"/>
</dbReference>
<name>A0A953HWH5_9BACT</name>
<evidence type="ECO:0000313" key="13">
    <source>
        <dbReference type="EMBL" id="MBY5957841.1"/>
    </source>
</evidence>
<keyword evidence="7 10" id="KW-0238">DNA-binding</keyword>
<keyword evidence="6 10" id="KW-0229">DNA integration</keyword>
<dbReference type="GO" id="GO:0005737">
    <property type="term" value="C:cytoplasm"/>
    <property type="evidence" value="ECO:0007669"/>
    <property type="project" value="UniProtKB-SubCell"/>
</dbReference>
<keyword evidence="14" id="KW-1185">Reference proteome</keyword>
<comment type="function">
    <text evidence="10">Site-specific tyrosine recombinase, which acts by catalyzing the cutting and rejoining of the recombining DNA molecules. The XerC-XerD complex is essential to convert dimers of the bacterial chromosome into monomers to permit their segregation at cell division. It also contributes to the segregational stability of plasmids.</text>
</comment>
<evidence type="ECO:0000259" key="11">
    <source>
        <dbReference type="PROSITE" id="PS51898"/>
    </source>
</evidence>
<protein>
    <recommendedName>
        <fullName evidence="10">Tyrosine recombinase XerC</fullName>
    </recommendedName>
</protein>
<dbReference type="RefSeq" id="WP_222579362.1">
    <property type="nucleotide sequence ID" value="NZ_JAHVHU010000006.1"/>
</dbReference>
<dbReference type="CDD" id="cd00798">
    <property type="entry name" value="INT_XerDC_C"/>
    <property type="match status" value="1"/>
</dbReference>
<feature type="active site" evidence="10">
    <location>
        <position position="247"/>
    </location>
</feature>
<dbReference type="HAMAP" id="MF_01808">
    <property type="entry name" value="Recomb_XerC_XerD"/>
    <property type="match status" value="1"/>
</dbReference>
<dbReference type="Proteomes" id="UP000753961">
    <property type="component" value="Unassembled WGS sequence"/>
</dbReference>
<proteinExistence type="inferred from homology"/>
<evidence type="ECO:0000256" key="10">
    <source>
        <dbReference type="HAMAP-Rule" id="MF_01808"/>
    </source>
</evidence>
<accession>A0A953HWH5</accession>
<dbReference type="InterPro" id="IPR011010">
    <property type="entry name" value="DNA_brk_join_enz"/>
</dbReference>
<dbReference type="GO" id="GO:0051301">
    <property type="term" value="P:cell division"/>
    <property type="evidence" value="ECO:0007669"/>
    <property type="project" value="UniProtKB-KW"/>
</dbReference>
<dbReference type="NCBIfam" id="NF001399">
    <property type="entry name" value="PRK00283.1"/>
    <property type="match status" value="1"/>
</dbReference>
<dbReference type="InterPro" id="IPR011932">
    <property type="entry name" value="Recomb_XerD"/>
</dbReference>
<dbReference type="GO" id="GO:0006313">
    <property type="term" value="P:DNA transposition"/>
    <property type="evidence" value="ECO:0007669"/>
    <property type="project" value="UniProtKB-UniRule"/>
</dbReference>
<dbReference type="NCBIfam" id="NF040815">
    <property type="entry name" value="recomb_XerA_Arch"/>
    <property type="match status" value="1"/>
</dbReference>
<keyword evidence="3 10" id="KW-0963">Cytoplasm</keyword>
<dbReference type="InterPro" id="IPR002104">
    <property type="entry name" value="Integrase_catalytic"/>
</dbReference>
<keyword evidence="9 10" id="KW-0131">Cell cycle</keyword>
<dbReference type="PANTHER" id="PTHR30349:SF81">
    <property type="entry name" value="TYROSINE RECOMBINASE XERC"/>
    <property type="match status" value="1"/>
</dbReference>
<dbReference type="GO" id="GO:0007059">
    <property type="term" value="P:chromosome segregation"/>
    <property type="evidence" value="ECO:0007669"/>
    <property type="project" value="UniProtKB-UniRule"/>
</dbReference>
<feature type="active site" evidence="10">
    <location>
        <position position="270"/>
    </location>
</feature>
<dbReference type="NCBIfam" id="TIGR02225">
    <property type="entry name" value="recomb_XerD"/>
    <property type="match status" value="1"/>
</dbReference>
<keyword evidence="5 10" id="KW-0159">Chromosome partition</keyword>
<dbReference type="Pfam" id="PF02899">
    <property type="entry name" value="Phage_int_SAM_1"/>
    <property type="match status" value="1"/>
</dbReference>
<feature type="domain" description="Tyr recombinase" evidence="11">
    <location>
        <begin position="109"/>
        <end position="292"/>
    </location>
</feature>
<evidence type="ECO:0000256" key="9">
    <source>
        <dbReference type="ARBA" id="ARBA00023306"/>
    </source>
</evidence>
<comment type="similarity">
    <text evidence="10">Belongs to the 'phage' integrase family. XerC subfamily.</text>
</comment>
<dbReference type="Gene3D" id="1.10.150.130">
    <property type="match status" value="1"/>
</dbReference>
<feature type="active site" evidence="10">
    <location>
        <position position="244"/>
    </location>
</feature>
<dbReference type="Pfam" id="PF00589">
    <property type="entry name" value="Phage_integrase"/>
    <property type="match status" value="1"/>
</dbReference>
<keyword evidence="4 10" id="KW-0132">Cell division</keyword>
<comment type="subcellular location">
    <subcellularLocation>
        <location evidence="1 10">Cytoplasm</location>
    </subcellularLocation>
</comment>
<dbReference type="Gene3D" id="1.10.443.10">
    <property type="entry name" value="Intergrase catalytic core"/>
    <property type="match status" value="1"/>
</dbReference>
<evidence type="ECO:0000256" key="1">
    <source>
        <dbReference type="ARBA" id="ARBA00004496"/>
    </source>
</evidence>
<comment type="similarity">
    <text evidence="2">Belongs to the 'phage' integrase family. XerD subfamily.</text>
</comment>
<feature type="active site" evidence="10">
    <location>
        <position position="149"/>
    </location>
</feature>
<keyword evidence="8 10" id="KW-0233">DNA recombination</keyword>
<dbReference type="PROSITE" id="PS51900">
    <property type="entry name" value="CB"/>
    <property type="match status" value="1"/>
</dbReference>
<evidence type="ECO:0000256" key="3">
    <source>
        <dbReference type="ARBA" id="ARBA00022490"/>
    </source>
</evidence>
<dbReference type="GO" id="GO:0009037">
    <property type="term" value="F:tyrosine-based site-specific recombinase activity"/>
    <property type="evidence" value="ECO:0007669"/>
    <property type="project" value="UniProtKB-UniRule"/>
</dbReference>
<evidence type="ECO:0000256" key="4">
    <source>
        <dbReference type="ARBA" id="ARBA00022618"/>
    </source>
</evidence>
<dbReference type="PANTHER" id="PTHR30349">
    <property type="entry name" value="PHAGE INTEGRASE-RELATED"/>
    <property type="match status" value="1"/>
</dbReference>
<dbReference type="InterPro" id="IPR010998">
    <property type="entry name" value="Integrase_recombinase_N"/>
</dbReference>